<evidence type="ECO:0000259" key="1">
    <source>
        <dbReference type="Pfam" id="PF13529"/>
    </source>
</evidence>
<protein>
    <submittedName>
        <fullName evidence="2">Lysin A, protease C39 domain</fullName>
    </submittedName>
</protein>
<dbReference type="Proteomes" id="UP000295568">
    <property type="component" value="Segment"/>
</dbReference>
<dbReference type="SUPFAM" id="SSF54001">
    <property type="entry name" value="Cysteine proteinases"/>
    <property type="match status" value="1"/>
</dbReference>
<proteinExistence type="predicted"/>
<accession>A0A482JH44</accession>
<evidence type="ECO:0000313" key="2">
    <source>
        <dbReference type="EMBL" id="QBP33255.1"/>
    </source>
</evidence>
<keyword evidence="2" id="KW-0378">Hydrolase</keyword>
<dbReference type="Gene3D" id="3.90.70.10">
    <property type="entry name" value="Cysteine proteinases"/>
    <property type="match status" value="1"/>
</dbReference>
<dbReference type="InterPro" id="IPR039564">
    <property type="entry name" value="Peptidase_C39-like"/>
</dbReference>
<dbReference type="GeneID" id="55011996"/>
<keyword evidence="2" id="KW-0645">Protease</keyword>
<keyword evidence="3" id="KW-1185">Reference proteome</keyword>
<dbReference type="EMBL" id="MK524501">
    <property type="protein sequence ID" value="QBP33255.1"/>
    <property type="molecule type" value="Genomic_DNA"/>
</dbReference>
<organism evidence="2 3">
    <name type="scientific">Gordonia phage BrutonGaster</name>
    <dbReference type="NCBI Taxonomy" id="2530116"/>
    <lineage>
        <taxon>Viruses</taxon>
        <taxon>Duplodnaviria</taxon>
        <taxon>Heunggongvirae</taxon>
        <taxon>Uroviricota</taxon>
        <taxon>Caudoviricetes</taxon>
        <taxon>Oneupvirus</taxon>
        <taxon>Oneupvirus brutongaster</taxon>
    </lineage>
</organism>
<dbReference type="Pfam" id="PF13529">
    <property type="entry name" value="Peptidase_C39_2"/>
    <property type="match status" value="1"/>
</dbReference>
<dbReference type="GO" id="GO:0001897">
    <property type="term" value="P:symbiont-mediated cytolysis of host cell"/>
    <property type="evidence" value="ECO:0007669"/>
    <property type="project" value="UniProtKB-ARBA"/>
</dbReference>
<gene>
    <name evidence="2" type="primary">38</name>
    <name evidence="2" type="ORF">SEA_BRUTONGASTER_38</name>
</gene>
<dbReference type="InterPro" id="IPR038765">
    <property type="entry name" value="Papain-like_cys_pep_sf"/>
</dbReference>
<name>A0A482JH44_9CAUD</name>
<evidence type="ECO:0000313" key="3">
    <source>
        <dbReference type="Proteomes" id="UP000295568"/>
    </source>
</evidence>
<sequence length="210" mass="23080">MGAIILPHTYHAQQKGYTCGPSTAKVVLSTYGISVTEAQMERECGTTVDGTGDVRQINDVLTRRTGRRYIANYMPADPPSRAQKDLFWECALETIRDSRRGMPVNVWAPANNHPPGYPNYLVQHYITGVGINEAERLIYISDSARFGGIEHYWIGADRLCTMITPKGYGTLAEPTPPPSKNSFANFTDAQMRLVIAAAHQVGNPHTGSLA</sequence>
<dbReference type="KEGG" id="vg:55011996"/>
<feature type="domain" description="Peptidase C39-like" evidence="1">
    <location>
        <begin position="10"/>
        <end position="144"/>
    </location>
</feature>
<dbReference type="RefSeq" id="YP_009820552.1">
    <property type="nucleotide sequence ID" value="NC_048169.1"/>
</dbReference>
<dbReference type="GO" id="GO:0006508">
    <property type="term" value="P:proteolysis"/>
    <property type="evidence" value="ECO:0007669"/>
    <property type="project" value="UniProtKB-KW"/>
</dbReference>
<reference evidence="2 3" key="1">
    <citation type="submission" date="2019-02" db="EMBL/GenBank/DDBJ databases">
        <authorList>
            <person name="Rowley M."/>
            <person name="Stucki C."/>
            <person name="Ghiringhelli B."/>
            <person name="Naegele L."/>
            <person name="Emmons C.B."/>
            <person name="Slowan-Pomeroy T."/>
            <person name="Briggs L.A."/>
            <person name="Garlena R.A."/>
            <person name="Russell D.A."/>
            <person name="Pope W.H."/>
            <person name="Molloy S.D."/>
            <person name="Jacobs-Sera D."/>
            <person name="Hatfull G.F."/>
        </authorList>
    </citation>
    <scope>NUCLEOTIDE SEQUENCE [LARGE SCALE GENOMIC DNA]</scope>
</reference>
<dbReference type="GO" id="GO:0008233">
    <property type="term" value="F:peptidase activity"/>
    <property type="evidence" value="ECO:0007669"/>
    <property type="project" value="UniProtKB-KW"/>
</dbReference>